<evidence type="ECO:0000256" key="1">
    <source>
        <dbReference type="SAM" id="MobiDB-lite"/>
    </source>
</evidence>
<name>A0A7R9BQU8_9CRUS</name>
<feature type="region of interest" description="Disordered" evidence="1">
    <location>
        <begin position="238"/>
        <end position="283"/>
    </location>
</feature>
<protein>
    <submittedName>
        <fullName evidence="2">Uncharacterized protein</fullName>
    </submittedName>
</protein>
<evidence type="ECO:0000313" key="2">
    <source>
        <dbReference type="EMBL" id="CAD7279517.1"/>
    </source>
</evidence>
<reference evidence="2" key="1">
    <citation type="submission" date="2020-11" db="EMBL/GenBank/DDBJ databases">
        <authorList>
            <person name="Tran Van P."/>
        </authorList>
    </citation>
    <scope>NUCLEOTIDE SEQUENCE</scope>
</reference>
<accession>A0A7R9BQU8</accession>
<feature type="compositionally biased region" description="Pro residues" evidence="1">
    <location>
        <begin position="35"/>
        <end position="50"/>
    </location>
</feature>
<feature type="region of interest" description="Disordered" evidence="1">
    <location>
        <begin position="300"/>
        <end position="442"/>
    </location>
</feature>
<feature type="region of interest" description="Disordered" evidence="1">
    <location>
        <begin position="102"/>
        <end position="127"/>
    </location>
</feature>
<feature type="compositionally biased region" description="Polar residues" evidence="1">
    <location>
        <begin position="201"/>
        <end position="210"/>
    </location>
</feature>
<feature type="non-terminal residue" evidence="2">
    <location>
        <position position="1"/>
    </location>
</feature>
<gene>
    <name evidence="2" type="ORF">NMOB1V02_LOCUS7189</name>
</gene>
<feature type="region of interest" description="Disordered" evidence="1">
    <location>
        <begin position="481"/>
        <end position="647"/>
    </location>
</feature>
<feature type="compositionally biased region" description="Basic and acidic residues" evidence="1">
    <location>
        <begin position="615"/>
        <end position="647"/>
    </location>
</feature>
<feature type="compositionally biased region" description="Pro residues" evidence="1">
    <location>
        <begin position="1"/>
        <end position="14"/>
    </location>
</feature>
<keyword evidence="3" id="KW-1185">Reference proteome</keyword>
<feature type="region of interest" description="Disordered" evidence="1">
    <location>
        <begin position="194"/>
        <end position="216"/>
    </location>
</feature>
<feature type="compositionally biased region" description="Basic and acidic residues" evidence="1">
    <location>
        <begin position="564"/>
        <end position="579"/>
    </location>
</feature>
<dbReference type="AlphaFoldDB" id="A0A7R9BQU8"/>
<feature type="compositionally biased region" description="Basic and acidic residues" evidence="1">
    <location>
        <begin position="513"/>
        <end position="543"/>
    </location>
</feature>
<proteinExistence type="predicted"/>
<sequence length="647" mass="73733">PPSRPGPPYYPPRFPSDHPNRKRNQQQRRRTTTPAPTPLPPPPTQPPPPKVWTTRPPVIVPVWQPQHQPLPVTPHQNAYRPFSYQHTNAWAPVKPTEASYPYNQHHQQQLQNPTGWQQQHPSYPNNRNFGGAAGGFVKPLDFGKFIQKMGVSMTSPEFRPPSSNHNPHHPEYHVPHVLVSNTTASRTDPVIIISRRRRRSAPTSTQASQNEPPPEDLPWLTCFLCETEDGDFAEDCEYGRDEDDDDFGTDASFITPSRANRTTGSGTHRKPEHEYYDPREFNDDDVKFDDADFAFDDAYEAIAKSTRPEEPKSEEEEEPEVTTEAAQQNTEQPETKEEPANSESRYQTVVEPPTQIFGVVSARNPKPDGNFRKNSSEEETFSGGSESRSSDFEAGTKLSPIPTVFTEQEPGIDPKETPGKQGRVRIMKRKLTPKNLPKTASTLLETQREIKLPSDDSLCWQQIEMQLNSGHIRRKRTLCSDNKQVPKGSVPQKLQKMRVSEPPLKQFSRSRRNSGDENLHVKIKFRKNDPQRGLHVKTYEYKKGKSVVHSSSEFPRSNRRHQVKKDDDDSDSRREEPSSIRRNPHRGPLTSFIPAGYIKRSDASPTPLHHGNASTRERVPEIPAEEPSKEGPEEDDLLLKVYKERYK</sequence>
<feature type="region of interest" description="Disordered" evidence="1">
    <location>
        <begin position="1"/>
        <end position="55"/>
    </location>
</feature>
<feature type="compositionally biased region" description="Acidic residues" evidence="1">
    <location>
        <begin position="312"/>
        <end position="321"/>
    </location>
</feature>
<feature type="compositionally biased region" description="Basic residues" evidence="1">
    <location>
        <begin position="20"/>
        <end position="31"/>
    </location>
</feature>
<feature type="compositionally biased region" description="Basic and acidic residues" evidence="1">
    <location>
        <begin position="365"/>
        <end position="376"/>
    </location>
</feature>
<feature type="compositionally biased region" description="Polar residues" evidence="1">
    <location>
        <begin position="252"/>
        <end position="266"/>
    </location>
</feature>
<evidence type="ECO:0000313" key="3">
    <source>
        <dbReference type="Proteomes" id="UP000678499"/>
    </source>
</evidence>
<organism evidence="2">
    <name type="scientific">Notodromas monacha</name>
    <dbReference type="NCBI Taxonomy" id="399045"/>
    <lineage>
        <taxon>Eukaryota</taxon>
        <taxon>Metazoa</taxon>
        <taxon>Ecdysozoa</taxon>
        <taxon>Arthropoda</taxon>
        <taxon>Crustacea</taxon>
        <taxon>Oligostraca</taxon>
        <taxon>Ostracoda</taxon>
        <taxon>Podocopa</taxon>
        <taxon>Podocopida</taxon>
        <taxon>Cypridocopina</taxon>
        <taxon>Cypridoidea</taxon>
        <taxon>Cyprididae</taxon>
        <taxon>Notodromas</taxon>
    </lineage>
</organism>
<feature type="compositionally biased region" description="Basic and acidic residues" evidence="1">
    <location>
        <begin position="269"/>
        <end position="283"/>
    </location>
</feature>
<dbReference type="EMBL" id="OA883709">
    <property type="protein sequence ID" value="CAD7279517.1"/>
    <property type="molecule type" value="Genomic_DNA"/>
</dbReference>
<feature type="compositionally biased region" description="Basic residues" evidence="1">
    <location>
        <begin position="422"/>
        <end position="432"/>
    </location>
</feature>
<feature type="compositionally biased region" description="Acidic residues" evidence="1">
    <location>
        <begin position="238"/>
        <end position="248"/>
    </location>
</feature>
<dbReference type="Proteomes" id="UP000678499">
    <property type="component" value="Unassembled WGS sequence"/>
</dbReference>
<dbReference type="EMBL" id="CAJPEX010001672">
    <property type="protein sequence ID" value="CAG0919669.1"/>
    <property type="molecule type" value="Genomic_DNA"/>
</dbReference>